<dbReference type="InterPro" id="IPR041664">
    <property type="entry name" value="AAA_16"/>
</dbReference>
<evidence type="ECO:0000256" key="1">
    <source>
        <dbReference type="ARBA" id="ARBA00022741"/>
    </source>
</evidence>
<keyword evidence="5" id="KW-1185">Reference proteome</keyword>
<dbReference type="InterPro" id="IPR000792">
    <property type="entry name" value="Tscrpt_reg_LuxR_C"/>
</dbReference>
<evidence type="ECO:0000256" key="2">
    <source>
        <dbReference type="ARBA" id="ARBA00022840"/>
    </source>
</evidence>
<dbReference type="Gene3D" id="1.10.10.10">
    <property type="entry name" value="Winged helix-like DNA-binding domain superfamily/Winged helix DNA-binding domain"/>
    <property type="match status" value="1"/>
</dbReference>
<dbReference type="Pfam" id="PF13191">
    <property type="entry name" value="AAA_16"/>
    <property type="match status" value="1"/>
</dbReference>
<gene>
    <name evidence="4" type="ORF">GCM10009765_62910</name>
</gene>
<dbReference type="PROSITE" id="PS50043">
    <property type="entry name" value="HTH_LUXR_2"/>
    <property type="match status" value="1"/>
</dbReference>
<keyword evidence="2" id="KW-0067">ATP-binding</keyword>
<dbReference type="SUPFAM" id="SSF46894">
    <property type="entry name" value="C-terminal effector domain of the bipartite response regulators"/>
    <property type="match status" value="1"/>
</dbReference>
<dbReference type="InterPro" id="IPR011990">
    <property type="entry name" value="TPR-like_helical_dom_sf"/>
</dbReference>
<protein>
    <recommendedName>
        <fullName evidence="3">HTH luxR-type domain-containing protein</fullName>
    </recommendedName>
</protein>
<dbReference type="InterPro" id="IPR027417">
    <property type="entry name" value="P-loop_NTPase"/>
</dbReference>
<accession>A0ABN2IHC5</accession>
<dbReference type="RefSeq" id="WP_344313875.1">
    <property type="nucleotide sequence ID" value="NZ_BAAANY010000030.1"/>
</dbReference>
<reference evidence="4 5" key="1">
    <citation type="journal article" date="2019" name="Int. J. Syst. Evol. Microbiol.">
        <title>The Global Catalogue of Microorganisms (GCM) 10K type strain sequencing project: providing services to taxonomists for standard genome sequencing and annotation.</title>
        <authorList>
            <consortium name="The Broad Institute Genomics Platform"/>
            <consortium name="The Broad Institute Genome Sequencing Center for Infectious Disease"/>
            <person name="Wu L."/>
            <person name="Ma J."/>
        </authorList>
    </citation>
    <scope>NUCLEOTIDE SEQUENCE [LARGE SCALE GENOMIC DNA]</scope>
    <source>
        <strain evidence="4 5">JCM 14718</strain>
    </source>
</reference>
<dbReference type="PROSITE" id="PS00622">
    <property type="entry name" value="HTH_LUXR_1"/>
    <property type="match status" value="1"/>
</dbReference>
<proteinExistence type="predicted"/>
<dbReference type="Pfam" id="PF00196">
    <property type="entry name" value="GerE"/>
    <property type="match status" value="1"/>
</dbReference>
<dbReference type="InterPro" id="IPR016032">
    <property type="entry name" value="Sig_transdc_resp-reg_C-effctor"/>
</dbReference>
<evidence type="ECO:0000313" key="4">
    <source>
        <dbReference type="EMBL" id="GAA1705121.1"/>
    </source>
</evidence>
<organism evidence="4 5">
    <name type="scientific">Fodinicola feengrottensis</name>
    <dbReference type="NCBI Taxonomy" id="435914"/>
    <lineage>
        <taxon>Bacteria</taxon>
        <taxon>Bacillati</taxon>
        <taxon>Actinomycetota</taxon>
        <taxon>Actinomycetes</taxon>
        <taxon>Mycobacteriales</taxon>
        <taxon>Fodinicola</taxon>
    </lineage>
</organism>
<dbReference type="SUPFAM" id="SSF52540">
    <property type="entry name" value="P-loop containing nucleoside triphosphate hydrolases"/>
    <property type="match status" value="1"/>
</dbReference>
<name>A0ABN2IHC5_9ACTN</name>
<comment type="caution">
    <text evidence="4">The sequence shown here is derived from an EMBL/GenBank/DDBJ whole genome shotgun (WGS) entry which is preliminary data.</text>
</comment>
<evidence type="ECO:0000313" key="5">
    <source>
        <dbReference type="Proteomes" id="UP001500618"/>
    </source>
</evidence>
<dbReference type="Proteomes" id="UP001500618">
    <property type="component" value="Unassembled WGS sequence"/>
</dbReference>
<feature type="domain" description="HTH luxR-type" evidence="3">
    <location>
        <begin position="902"/>
        <end position="967"/>
    </location>
</feature>
<dbReference type="Gene3D" id="1.25.40.10">
    <property type="entry name" value="Tetratricopeptide repeat domain"/>
    <property type="match status" value="1"/>
</dbReference>
<dbReference type="EMBL" id="BAAANY010000030">
    <property type="protein sequence ID" value="GAA1705121.1"/>
    <property type="molecule type" value="Genomic_DNA"/>
</dbReference>
<sequence length="970" mass="104657">MQPLSGGAERFVGRGPELAALSDVLRAFGEAESPRLHLVEITGEPGIGKTRFLAQLRQAARKHRVLSGRASELTGIVPFSVLVDAIDDELAALAAHRERIVGTESAALLAEVFPALAEAGSYAEQSADDRASVERYQTHRAIQDLITRLSAPRGVVLTLDDMHWADAASMEFIAHLLRRPPAAPVLVALAYRPRQLPPPLAAALRAGPPPDLRLDLGPLSLTEAAELLGAAVPASRQREVYRRSGGNPLYLDALARVVAGGSRRPGGGQHPQYPPNWPVLAVLRAEFEQLPPRQRLIAQAASVLDDPFDAQQVAEVADLTSEDTHAGLDGLIQRDMIRLERGGKSMHYRHPLVRDVVYRTAGRGWQQIAHTRAAEALARASAPLTHRAPHVMRVARVGDQAAVHLLTNAATVTMMTSPSTAAQWLQAALHNLPEDQVERRIELLDDLAKALQLAGRLSDSRTAYEQLLALLPFGTQQRVDAAVACSRVEIMLGRSAVARDLVVNELRRLPGDATDHLIALHVELASARVLSGEFFGVDRDQMMEVLEIARQRADRGLEATALCELAAAHMGVGDIPAALDWRRQAAEQMDSLSDDELVTWLEALTALGWTEFFLGLNEAALRHLERGLRLCQRAGKHDLLTYLLAGTAMALWDLGRIADSLRYVEDAVDAAELSGSEHLRVVAYSMQSLVHVSRRDGPAAMKTAETAVDSGQERRNWFDAVAGGALGFAKLIMGDPVGCLDTAVPAFGGPEMPLIDPLHRPFFAQGLVLAELARGRTDEARGWLRIIEKAVENGVDLPKYLGYQEISRARIAIFGGAPAAAAEYAKAAAVAFATGNHRANEADAWLLAGIALAPLGPDHREAAVAALERAGELFESGGLLARRAEADAQLDLLRTPKTPEPETPARTRLTTREAEIAQLVAAGLTNPEIADRLGLRPRTVETHITNIRGKLAVKSRTALAAAVIDSPPTH</sequence>
<dbReference type="SMART" id="SM00421">
    <property type="entry name" value="HTH_LUXR"/>
    <property type="match status" value="1"/>
</dbReference>
<dbReference type="CDD" id="cd06170">
    <property type="entry name" value="LuxR_C_like"/>
    <property type="match status" value="1"/>
</dbReference>
<dbReference type="PANTHER" id="PTHR16305:SF35">
    <property type="entry name" value="TRANSCRIPTIONAL ACTIVATOR DOMAIN"/>
    <property type="match status" value="1"/>
</dbReference>
<keyword evidence="1" id="KW-0547">Nucleotide-binding</keyword>
<evidence type="ECO:0000259" key="3">
    <source>
        <dbReference type="PROSITE" id="PS50043"/>
    </source>
</evidence>
<dbReference type="PANTHER" id="PTHR16305">
    <property type="entry name" value="TESTICULAR SOLUBLE ADENYLYL CYCLASE"/>
    <property type="match status" value="1"/>
</dbReference>
<dbReference type="InterPro" id="IPR036388">
    <property type="entry name" value="WH-like_DNA-bd_sf"/>
</dbReference>
<dbReference type="SUPFAM" id="SSF48452">
    <property type="entry name" value="TPR-like"/>
    <property type="match status" value="1"/>
</dbReference>
<dbReference type="PRINTS" id="PR00038">
    <property type="entry name" value="HTHLUXR"/>
</dbReference>